<protein>
    <submittedName>
        <fullName evidence="1">Uncharacterized protein</fullName>
    </submittedName>
</protein>
<organism evidence="1 2">
    <name type="scientific">Rhodopirellula baltica (strain DSM 10527 / NCIMB 13988 / SH1)</name>
    <dbReference type="NCBI Taxonomy" id="243090"/>
    <lineage>
        <taxon>Bacteria</taxon>
        <taxon>Pseudomonadati</taxon>
        <taxon>Planctomycetota</taxon>
        <taxon>Planctomycetia</taxon>
        <taxon>Pirellulales</taxon>
        <taxon>Pirellulaceae</taxon>
        <taxon>Rhodopirellula</taxon>
    </lineage>
</organism>
<dbReference type="EMBL" id="BX294138">
    <property type="protein sequence ID" value="CAD72919.1"/>
    <property type="molecule type" value="Genomic_DNA"/>
</dbReference>
<dbReference type="EnsemblBacteria" id="CAD72919">
    <property type="protein sequence ID" value="CAD72919"/>
    <property type="gene ID" value="RB2950"/>
</dbReference>
<sequence>MPHTADRLAAVVVAVLEVLKLFAARVSQPLPIQAISRVTLDRSKPDLSPR</sequence>
<evidence type="ECO:0000313" key="1">
    <source>
        <dbReference type="EMBL" id="CAD72919.1"/>
    </source>
</evidence>
<keyword evidence="2" id="KW-1185">Reference proteome</keyword>
<accession>Q7UV08</accession>
<dbReference type="Proteomes" id="UP000001025">
    <property type="component" value="Chromosome"/>
</dbReference>
<gene>
    <name evidence="1" type="ordered locus">RB2950</name>
</gene>
<dbReference type="KEGG" id="rba:RB2950"/>
<reference evidence="1 2" key="1">
    <citation type="journal article" date="2003" name="Proc. Natl. Acad. Sci. U.S.A.">
        <title>Complete genome sequence of the marine planctomycete Pirellula sp. strain 1.</title>
        <authorList>
            <person name="Gloeckner F.O."/>
            <person name="Kube M."/>
            <person name="Bauer M."/>
            <person name="Teeling H."/>
            <person name="Lombardot T."/>
            <person name="Ludwig W."/>
            <person name="Gade D."/>
            <person name="Beck A."/>
            <person name="Borzym K."/>
            <person name="Heitmann K."/>
            <person name="Rabus R."/>
            <person name="Schlesner H."/>
            <person name="Amann R."/>
            <person name="Reinhardt R."/>
        </authorList>
    </citation>
    <scope>NUCLEOTIDE SEQUENCE [LARGE SCALE GENOMIC DNA]</scope>
    <source>
        <strain evidence="2">DSM 10527 / NCIMB 13988 / SH1</strain>
    </source>
</reference>
<dbReference type="InParanoid" id="Q7UV08"/>
<name>Q7UV08_RHOBA</name>
<dbReference type="AlphaFoldDB" id="Q7UV08"/>
<evidence type="ECO:0000313" key="2">
    <source>
        <dbReference type="Proteomes" id="UP000001025"/>
    </source>
</evidence>
<dbReference type="HOGENOM" id="CLU_3122010_0_0_0"/>
<proteinExistence type="predicted"/>